<sequence>MINLSEKKPPKKIGLLPLCALVISSSIGGGVFGLPSDLARAAAPGPVIIAWLIVGFGILMLALSLNNLLLKEPKLEGMFSYAQKGFGPFAGFISGWGYWLSAWLGNVAFATMMMSALGYFFPVFKSGQNLPSILLASVLLWCLTYFVSQGIEGAAIINMVVTIGKLVPLFVFIVTAIILFDGHLFTQAFWDNVGSHFVVSDVMQQIKNCTMVMMWVFVGIEGASTLSARAQKKSTAGKATMFGLISLLAIYMLISILPYGYLTRTQLADLHQPALLYVFAQMVGPWGGYLIGIGLIVSILGAWLSWTMLPAETILLMAKQKLLPKYFGKVNRHNAPTFALVMTAFLVQGFLFTLLFTSRAYNFAYSLCTASIIVCYILVAAYQIKYSYQHLNVKGNRAQLMIGVFALVFEVVGIWMAGIEYLLLCLIAYLPGIYFYGKARQENGCAVRLSHKEKLVTGLLTAGALLSVGLMFTGGISL</sequence>
<organism evidence="11 12">
    <name type="scientific">Pediococcus acidilactici DSM 20284</name>
    <dbReference type="NCBI Taxonomy" id="862514"/>
    <lineage>
        <taxon>Bacteria</taxon>
        <taxon>Bacillati</taxon>
        <taxon>Bacillota</taxon>
        <taxon>Bacilli</taxon>
        <taxon>Lactobacillales</taxon>
        <taxon>Lactobacillaceae</taxon>
        <taxon>Pediococcus</taxon>
        <taxon>Pediococcus acidilactici group</taxon>
    </lineage>
</organism>
<protein>
    <recommendedName>
        <fullName evidence="9">Arginine-ornithine antiporter</fullName>
    </recommendedName>
</protein>
<keyword evidence="7 10" id="KW-1133">Transmembrane helix</keyword>
<feature type="transmembrane region" description="Helical" evidence="10">
    <location>
        <begin position="133"/>
        <end position="157"/>
    </location>
</feature>
<dbReference type="HOGENOM" id="CLU_007946_1_2_9"/>
<evidence type="ECO:0000256" key="1">
    <source>
        <dbReference type="ARBA" id="ARBA00004651"/>
    </source>
</evidence>
<feature type="transmembrane region" description="Helical" evidence="10">
    <location>
        <begin position="98"/>
        <end position="121"/>
    </location>
</feature>
<dbReference type="InterPro" id="IPR022461">
    <property type="entry name" value="Arg/Orn_antiprt_ArcD"/>
</dbReference>
<dbReference type="PANTHER" id="PTHR42770:SF4">
    <property type="entry name" value="ARGININE_ORNITHINE ANTIPORTER-RELATED"/>
    <property type="match status" value="1"/>
</dbReference>
<dbReference type="InterPro" id="IPR004754">
    <property type="entry name" value="Amino_acid_antiprt"/>
</dbReference>
<feature type="transmembrane region" description="Helical" evidence="10">
    <location>
        <begin position="337"/>
        <end position="357"/>
    </location>
</feature>
<dbReference type="InterPro" id="IPR002293">
    <property type="entry name" value="AA/rel_permease1"/>
</dbReference>
<dbReference type="Proteomes" id="UP000004470">
    <property type="component" value="Unassembled WGS sequence"/>
</dbReference>
<evidence type="ECO:0000256" key="8">
    <source>
        <dbReference type="ARBA" id="ARBA00023136"/>
    </source>
</evidence>
<evidence type="ECO:0000256" key="5">
    <source>
        <dbReference type="ARBA" id="ARBA00022692"/>
    </source>
</evidence>
<dbReference type="eggNOG" id="COG0531">
    <property type="taxonomic scope" value="Bacteria"/>
</dbReference>
<comment type="subcellular location">
    <subcellularLocation>
        <location evidence="1">Cell membrane</location>
        <topology evidence="1">Multi-pass membrane protein</topology>
    </subcellularLocation>
</comment>
<comment type="caution">
    <text evidence="11">The sequence shown here is derived from an EMBL/GenBank/DDBJ whole genome shotgun (WGS) entry which is preliminary data.</text>
</comment>
<dbReference type="PANTHER" id="PTHR42770">
    <property type="entry name" value="AMINO ACID TRANSPORTER-RELATED"/>
    <property type="match status" value="1"/>
</dbReference>
<evidence type="ECO:0000256" key="7">
    <source>
        <dbReference type="ARBA" id="ARBA00022989"/>
    </source>
</evidence>
<dbReference type="Pfam" id="PF13520">
    <property type="entry name" value="AA_permease_2"/>
    <property type="match status" value="1"/>
</dbReference>
<feature type="transmembrane region" description="Helical" evidence="10">
    <location>
        <begin position="289"/>
        <end position="316"/>
    </location>
</feature>
<evidence type="ECO:0000256" key="10">
    <source>
        <dbReference type="SAM" id="Phobius"/>
    </source>
</evidence>
<dbReference type="GO" id="GO:0043858">
    <property type="term" value="F:arginine:ornithine antiporter activity"/>
    <property type="evidence" value="ECO:0007669"/>
    <property type="project" value="UniProtKB-UniRule"/>
</dbReference>
<keyword evidence="12" id="KW-1185">Reference proteome</keyword>
<keyword evidence="3" id="KW-0813">Transport</keyword>
<dbReference type="GO" id="GO:0006527">
    <property type="term" value="P:L-arginine catabolic process"/>
    <property type="evidence" value="ECO:0007669"/>
    <property type="project" value="UniProtKB-UniRule"/>
</dbReference>
<dbReference type="AlphaFoldDB" id="E0NHS6"/>
<dbReference type="Gene3D" id="1.20.1740.10">
    <property type="entry name" value="Amino acid/polyamine transporter I"/>
    <property type="match status" value="1"/>
</dbReference>
<dbReference type="EMBL" id="AEEG01000009">
    <property type="protein sequence ID" value="EFL94974.1"/>
    <property type="molecule type" value="Genomic_DNA"/>
</dbReference>
<dbReference type="InterPro" id="IPR050367">
    <property type="entry name" value="APC_superfamily"/>
</dbReference>
<feature type="transmembrane region" description="Helical" evidence="10">
    <location>
        <begin position="458"/>
        <end position="476"/>
    </location>
</feature>
<dbReference type="GO" id="GO:1903826">
    <property type="term" value="P:L-arginine transmembrane transport"/>
    <property type="evidence" value="ECO:0007669"/>
    <property type="project" value="InterPro"/>
</dbReference>
<feature type="transmembrane region" description="Helical" evidence="10">
    <location>
        <begin position="421"/>
        <end position="437"/>
    </location>
</feature>
<reference evidence="11" key="1">
    <citation type="submission" date="2010-07" db="EMBL/GenBank/DDBJ databases">
        <authorList>
            <person name="Muzny D."/>
            <person name="Qin X."/>
            <person name="Deng J."/>
            <person name="Jiang H."/>
            <person name="Liu Y."/>
            <person name="Qu J."/>
            <person name="Song X.-Z."/>
            <person name="Zhang L."/>
            <person name="Thornton R."/>
            <person name="Coyle M."/>
            <person name="Francisco L."/>
            <person name="Jackson L."/>
            <person name="Javaid M."/>
            <person name="Korchina V."/>
            <person name="Kovar C."/>
            <person name="Mata R."/>
            <person name="Mathew T."/>
            <person name="Ngo R."/>
            <person name="Nguyen L."/>
            <person name="Nguyen N."/>
            <person name="Okwuonu G."/>
            <person name="Ongeri F."/>
            <person name="Pham C."/>
            <person name="Simmons D."/>
            <person name="Wilczek-Boney K."/>
            <person name="Hale W."/>
            <person name="Jakkamsetti A."/>
            <person name="Pham P."/>
            <person name="Ruth R."/>
            <person name="San Lucas F."/>
            <person name="Warren J."/>
            <person name="Zhang J."/>
            <person name="Zhao Z."/>
            <person name="Zhou C."/>
            <person name="Zhu D."/>
            <person name="Lee S."/>
            <person name="Bess C."/>
            <person name="Blankenburg K."/>
            <person name="Forbes L."/>
            <person name="Fu Q."/>
            <person name="Gubbala S."/>
            <person name="Hirani K."/>
            <person name="Jayaseelan J.C."/>
            <person name="Lara F."/>
            <person name="Munidasa M."/>
            <person name="Palculict T."/>
            <person name="Patil S."/>
            <person name="Pu L.-L."/>
            <person name="Saada N."/>
            <person name="Tang L."/>
            <person name="Weissenberger G."/>
            <person name="Zhu Y."/>
            <person name="Hemphill L."/>
            <person name="Shang Y."/>
            <person name="Youmans B."/>
            <person name="Ayvaz T."/>
            <person name="Ross M."/>
            <person name="Santibanez J."/>
            <person name="Aqrawi P."/>
            <person name="Gross S."/>
            <person name="Joshi V."/>
            <person name="Fowler G."/>
            <person name="Nazareth L."/>
            <person name="Reid J."/>
            <person name="Worley K."/>
            <person name="Petrosino J."/>
            <person name="Highlander S."/>
            <person name="Gibbs R."/>
        </authorList>
    </citation>
    <scope>NUCLEOTIDE SEQUENCE [LARGE SCALE GENOMIC DNA]</scope>
    <source>
        <strain evidence="11">DSM 20284</strain>
    </source>
</reference>
<evidence type="ECO:0000256" key="9">
    <source>
        <dbReference type="NCBIfam" id="TIGR03810"/>
    </source>
</evidence>
<gene>
    <name evidence="11" type="primary">arcD</name>
    <name evidence="11" type="ORF">HMPREF0623_1842</name>
</gene>
<keyword evidence="5 10" id="KW-0812">Transmembrane</keyword>
<comment type="similarity">
    <text evidence="2">Belongs to the amino acid-polyamine-organocation (APC) superfamily. Basic amino acid/polyamine antiporter (APA) (TC 2.A.3.2) family.</text>
</comment>
<evidence type="ECO:0000313" key="12">
    <source>
        <dbReference type="Proteomes" id="UP000004470"/>
    </source>
</evidence>
<evidence type="ECO:0000256" key="2">
    <source>
        <dbReference type="ARBA" id="ARBA00008220"/>
    </source>
</evidence>
<accession>E0NHS6</accession>
<feature type="transmembrane region" description="Helical" evidence="10">
    <location>
        <begin position="51"/>
        <end position="70"/>
    </location>
</feature>
<proteinExistence type="inferred from homology"/>
<evidence type="ECO:0000313" key="11">
    <source>
        <dbReference type="EMBL" id="EFL94974.1"/>
    </source>
</evidence>
<dbReference type="GO" id="GO:0005886">
    <property type="term" value="C:plasma membrane"/>
    <property type="evidence" value="ECO:0007669"/>
    <property type="project" value="UniProtKB-SubCell"/>
</dbReference>
<name>E0NHS6_PEDAC</name>
<keyword evidence="4" id="KW-1003">Cell membrane</keyword>
<keyword evidence="6" id="KW-0029">Amino-acid transport</keyword>
<feature type="transmembrane region" description="Helical" evidence="10">
    <location>
        <begin position="240"/>
        <end position="261"/>
    </location>
</feature>
<dbReference type="NCBIfam" id="TIGR00905">
    <property type="entry name" value="2A0302"/>
    <property type="match status" value="1"/>
</dbReference>
<keyword evidence="8 10" id="KW-0472">Membrane</keyword>
<evidence type="ECO:0000256" key="3">
    <source>
        <dbReference type="ARBA" id="ARBA00022448"/>
    </source>
</evidence>
<feature type="transmembrane region" description="Helical" evidence="10">
    <location>
        <begin position="363"/>
        <end position="384"/>
    </location>
</feature>
<dbReference type="PIRSF" id="PIRSF006060">
    <property type="entry name" value="AA_transporter"/>
    <property type="match status" value="1"/>
</dbReference>
<evidence type="ECO:0000256" key="6">
    <source>
        <dbReference type="ARBA" id="ARBA00022970"/>
    </source>
</evidence>
<dbReference type="NCBIfam" id="TIGR03810">
    <property type="entry name" value="arg_ornith_anti"/>
    <property type="match status" value="1"/>
</dbReference>
<evidence type="ECO:0000256" key="4">
    <source>
        <dbReference type="ARBA" id="ARBA00022475"/>
    </source>
</evidence>